<evidence type="ECO:0000313" key="3">
    <source>
        <dbReference type="EMBL" id="TKB44658.1"/>
    </source>
</evidence>
<evidence type="ECO:0000256" key="2">
    <source>
        <dbReference type="SAM" id="SignalP"/>
    </source>
</evidence>
<sequence>MAKLISATLVLTTAVLGISATSALAMTQQDSSELITPASKSALESVNRESQEQQLKAPSSQSDATLTAAQQSTTQQQQVTSDNPEEGDNKTDAGAQQDEDKASDERTAQQKLAEQRKLNLAPPLPPKSLGGGNGNGGLGSGQITVSKN</sequence>
<dbReference type="RefSeq" id="WP_136736192.1">
    <property type="nucleotide sequence ID" value="NZ_SWDB01000027.1"/>
</dbReference>
<feature type="compositionally biased region" description="Low complexity" evidence="1">
    <location>
        <begin position="59"/>
        <end position="81"/>
    </location>
</feature>
<reference evidence="3 4" key="1">
    <citation type="submission" date="2019-04" db="EMBL/GenBank/DDBJ databases">
        <title>Thalassotalea guangxiensis sp. nov., isolated from sediment of the coastal wetland.</title>
        <authorList>
            <person name="Zheng S."/>
            <person name="Zhang D."/>
        </authorList>
    </citation>
    <scope>NUCLEOTIDE SEQUENCE [LARGE SCALE GENOMIC DNA]</scope>
    <source>
        <strain evidence="3 4">ZS-4</strain>
    </source>
</reference>
<organism evidence="3 4">
    <name type="scientific">Thalassotalea mangrovi</name>
    <dbReference type="NCBI Taxonomy" id="2572245"/>
    <lineage>
        <taxon>Bacteria</taxon>
        <taxon>Pseudomonadati</taxon>
        <taxon>Pseudomonadota</taxon>
        <taxon>Gammaproteobacteria</taxon>
        <taxon>Alteromonadales</taxon>
        <taxon>Colwelliaceae</taxon>
        <taxon>Thalassotalea</taxon>
    </lineage>
</organism>
<keyword evidence="2" id="KW-0732">Signal</keyword>
<feature type="region of interest" description="Disordered" evidence="1">
    <location>
        <begin position="41"/>
        <end position="148"/>
    </location>
</feature>
<gene>
    <name evidence="3" type="ORF">E8M12_11005</name>
</gene>
<accession>A0A4U1B547</accession>
<protein>
    <submittedName>
        <fullName evidence="3">Uncharacterized protein</fullName>
    </submittedName>
</protein>
<evidence type="ECO:0000313" key="4">
    <source>
        <dbReference type="Proteomes" id="UP000307999"/>
    </source>
</evidence>
<dbReference type="Proteomes" id="UP000307999">
    <property type="component" value="Unassembled WGS sequence"/>
</dbReference>
<comment type="caution">
    <text evidence="3">The sequence shown here is derived from an EMBL/GenBank/DDBJ whole genome shotgun (WGS) entry which is preliminary data.</text>
</comment>
<dbReference type="EMBL" id="SWDB01000027">
    <property type="protein sequence ID" value="TKB44658.1"/>
    <property type="molecule type" value="Genomic_DNA"/>
</dbReference>
<feature type="chain" id="PRO_5020839259" evidence="2">
    <location>
        <begin position="26"/>
        <end position="148"/>
    </location>
</feature>
<dbReference type="AlphaFoldDB" id="A0A4U1B547"/>
<name>A0A4U1B547_9GAMM</name>
<feature type="signal peptide" evidence="2">
    <location>
        <begin position="1"/>
        <end position="25"/>
    </location>
</feature>
<proteinExistence type="predicted"/>
<keyword evidence="4" id="KW-1185">Reference proteome</keyword>
<evidence type="ECO:0000256" key="1">
    <source>
        <dbReference type="SAM" id="MobiDB-lite"/>
    </source>
</evidence>
<feature type="compositionally biased region" description="Basic and acidic residues" evidence="1">
    <location>
        <begin position="98"/>
        <end position="117"/>
    </location>
</feature>
<feature type="compositionally biased region" description="Gly residues" evidence="1">
    <location>
        <begin position="129"/>
        <end position="140"/>
    </location>
</feature>